<dbReference type="InterPro" id="IPR001611">
    <property type="entry name" value="Leu-rich_rpt"/>
</dbReference>
<reference evidence="7" key="4">
    <citation type="submission" date="2019-03" db="UniProtKB">
        <authorList>
            <consortium name="EnsemblPlants"/>
        </authorList>
    </citation>
    <scope>IDENTIFICATION</scope>
</reference>
<reference evidence="8" key="2">
    <citation type="journal article" date="2017" name="Nat. Plants">
        <title>The Aegilops tauschii genome reveals multiple impacts of transposons.</title>
        <authorList>
            <person name="Zhao G."/>
            <person name="Zou C."/>
            <person name="Li K."/>
            <person name="Wang K."/>
            <person name="Li T."/>
            <person name="Gao L."/>
            <person name="Zhang X."/>
            <person name="Wang H."/>
            <person name="Yang Z."/>
            <person name="Liu X."/>
            <person name="Jiang W."/>
            <person name="Mao L."/>
            <person name="Kong X."/>
            <person name="Jiao Y."/>
            <person name="Jia J."/>
        </authorList>
    </citation>
    <scope>NUCLEOTIDE SEQUENCE [LARGE SCALE GENOMIC DNA]</scope>
    <source>
        <strain evidence="8">cv. AL8/78</strain>
    </source>
</reference>
<reference evidence="7" key="3">
    <citation type="journal article" date="2017" name="Nature">
        <title>Genome sequence of the progenitor of the wheat D genome Aegilops tauschii.</title>
        <authorList>
            <person name="Luo M.C."/>
            <person name="Gu Y.Q."/>
            <person name="Puiu D."/>
            <person name="Wang H."/>
            <person name="Twardziok S.O."/>
            <person name="Deal K.R."/>
            <person name="Huo N."/>
            <person name="Zhu T."/>
            <person name="Wang L."/>
            <person name="Wang Y."/>
            <person name="McGuire P.E."/>
            <person name="Liu S."/>
            <person name="Long H."/>
            <person name="Ramasamy R.K."/>
            <person name="Rodriguez J.C."/>
            <person name="Van S.L."/>
            <person name="Yuan L."/>
            <person name="Wang Z."/>
            <person name="Xia Z."/>
            <person name="Xiao L."/>
            <person name="Anderson O.D."/>
            <person name="Ouyang S."/>
            <person name="Liang Y."/>
            <person name="Zimin A.V."/>
            <person name="Pertea G."/>
            <person name="Qi P."/>
            <person name="Bennetzen J.L."/>
            <person name="Dai X."/>
            <person name="Dawson M.W."/>
            <person name="Muller H.G."/>
            <person name="Kugler K."/>
            <person name="Rivarola-Duarte L."/>
            <person name="Spannagl M."/>
            <person name="Mayer K.F.X."/>
            <person name="Lu F.H."/>
            <person name="Bevan M.W."/>
            <person name="Leroy P."/>
            <person name="Li P."/>
            <person name="You F.M."/>
            <person name="Sun Q."/>
            <person name="Liu Z."/>
            <person name="Lyons E."/>
            <person name="Wicker T."/>
            <person name="Salzberg S.L."/>
            <person name="Devos K.M."/>
            <person name="Dvorak J."/>
        </authorList>
    </citation>
    <scope>NUCLEOTIDE SEQUENCE [LARGE SCALE GENOMIC DNA]</scope>
    <source>
        <strain evidence="7">cv. AL8/78</strain>
    </source>
</reference>
<evidence type="ECO:0000256" key="1">
    <source>
        <dbReference type="ARBA" id="ARBA00004479"/>
    </source>
</evidence>
<keyword evidence="6" id="KW-0325">Glycoprotein</keyword>
<evidence type="ECO:0000256" key="6">
    <source>
        <dbReference type="ARBA" id="ARBA00023180"/>
    </source>
</evidence>
<dbReference type="PRINTS" id="PR00019">
    <property type="entry name" value="LEURICHRPT"/>
</dbReference>
<evidence type="ECO:0000256" key="2">
    <source>
        <dbReference type="ARBA" id="ARBA00022692"/>
    </source>
</evidence>
<keyword evidence="4" id="KW-1133">Transmembrane helix</keyword>
<proteinExistence type="predicted"/>
<evidence type="ECO:0000256" key="5">
    <source>
        <dbReference type="ARBA" id="ARBA00023136"/>
    </source>
</evidence>
<organism evidence="7 8">
    <name type="scientific">Aegilops tauschii subsp. strangulata</name>
    <name type="common">Goatgrass</name>
    <dbReference type="NCBI Taxonomy" id="200361"/>
    <lineage>
        <taxon>Eukaryota</taxon>
        <taxon>Viridiplantae</taxon>
        <taxon>Streptophyta</taxon>
        <taxon>Embryophyta</taxon>
        <taxon>Tracheophyta</taxon>
        <taxon>Spermatophyta</taxon>
        <taxon>Magnoliopsida</taxon>
        <taxon>Liliopsida</taxon>
        <taxon>Poales</taxon>
        <taxon>Poaceae</taxon>
        <taxon>BOP clade</taxon>
        <taxon>Pooideae</taxon>
        <taxon>Triticodae</taxon>
        <taxon>Triticeae</taxon>
        <taxon>Triticinae</taxon>
        <taxon>Aegilops</taxon>
    </lineage>
</organism>
<dbReference type="Gene3D" id="3.80.10.10">
    <property type="entry name" value="Ribonuclease Inhibitor"/>
    <property type="match status" value="1"/>
</dbReference>
<dbReference type="SUPFAM" id="SSF52058">
    <property type="entry name" value="L domain-like"/>
    <property type="match status" value="1"/>
</dbReference>
<name>A0A453E4N9_AEGTS</name>
<evidence type="ECO:0000256" key="4">
    <source>
        <dbReference type="ARBA" id="ARBA00022989"/>
    </source>
</evidence>
<dbReference type="PANTHER" id="PTHR48061:SF52">
    <property type="entry name" value="LEUCINE-RICH REPEAT-CONTAINING N-TERMINAL PLANT-TYPE DOMAIN-CONTAINING PROTEIN"/>
    <property type="match status" value="1"/>
</dbReference>
<evidence type="ECO:0000256" key="3">
    <source>
        <dbReference type="ARBA" id="ARBA00022729"/>
    </source>
</evidence>
<dbReference type="AlphaFoldDB" id="A0A453E4N9"/>
<dbReference type="InterPro" id="IPR046956">
    <property type="entry name" value="RLP23-like"/>
</dbReference>
<protein>
    <submittedName>
        <fullName evidence="7">Uncharacterized protein</fullName>
    </submittedName>
</protein>
<sequence>MYGIDLRSNNFAGHIPKSFFDLTRLQVLWLDSNHFEGTIELNLVWKLKALYSLRLSDNMLSVIGVDDGYPFPYLGNIRILGLASCNLTKIPVALRYANGLYFLDLSNNRIDGVIPSWIWVNWKDTMFYLDLSNNTFTSLENSPSIIHMHNLETLDLNSNKLHGSVPIPLIAKYKAFLDY</sequence>
<evidence type="ECO:0000313" key="7">
    <source>
        <dbReference type="EnsemblPlants" id="AET3Gv20220800.1"/>
    </source>
</evidence>
<reference evidence="8" key="1">
    <citation type="journal article" date="2014" name="Science">
        <title>Ancient hybridizations among the ancestral genomes of bread wheat.</title>
        <authorList>
            <consortium name="International Wheat Genome Sequencing Consortium,"/>
            <person name="Marcussen T."/>
            <person name="Sandve S.R."/>
            <person name="Heier L."/>
            <person name="Spannagl M."/>
            <person name="Pfeifer M."/>
            <person name="Jakobsen K.S."/>
            <person name="Wulff B.B."/>
            <person name="Steuernagel B."/>
            <person name="Mayer K.F."/>
            <person name="Olsen O.A."/>
        </authorList>
    </citation>
    <scope>NUCLEOTIDE SEQUENCE [LARGE SCALE GENOMIC DNA]</scope>
    <source>
        <strain evidence="8">cv. AL8/78</strain>
    </source>
</reference>
<keyword evidence="5" id="KW-0472">Membrane</keyword>
<dbReference type="InterPro" id="IPR032675">
    <property type="entry name" value="LRR_dom_sf"/>
</dbReference>
<dbReference type="EnsemblPlants" id="AET3Gv20220800.1">
    <property type="protein sequence ID" value="AET3Gv20220800.1"/>
    <property type="gene ID" value="AET3Gv20220800"/>
</dbReference>
<keyword evidence="2" id="KW-0812">Transmembrane</keyword>
<dbReference type="PANTHER" id="PTHR48061">
    <property type="entry name" value="LEUCINE-RICH REPEAT RECEPTOR PROTEIN KINASE EMS1-LIKE-RELATED"/>
    <property type="match status" value="1"/>
</dbReference>
<accession>A0A453E4N9</accession>
<dbReference type="Pfam" id="PF00560">
    <property type="entry name" value="LRR_1"/>
    <property type="match status" value="2"/>
</dbReference>
<dbReference type="Proteomes" id="UP000015105">
    <property type="component" value="Chromosome 3D"/>
</dbReference>
<reference evidence="7" key="5">
    <citation type="journal article" date="2021" name="G3 (Bethesda)">
        <title>Aegilops tauschii genome assembly Aet v5.0 features greater sequence contiguity and improved annotation.</title>
        <authorList>
            <person name="Wang L."/>
            <person name="Zhu T."/>
            <person name="Rodriguez J.C."/>
            <person name="Deal K.R."/>
            <person name="Dubcovsky J."/>
            <person name="McGuire P.E."/>
            <person name="Lux T."/>
            <person name="Spannagl M."/>
            <person name="Mayer K.F.X."/>
            <person name="Baldrich P."/>
            <person name="Meyers B.C."/>
            <person name="Huo N."/>
            <person name="Gu Y.Q."/>
            <person name="Zhou H."/>
            <person name="Devos K.M."/>
            <person name="Bennetzen J.L."/>
            <person name="Unver T."/>
            <person name="Budak H."/>
            <person name="Gulick P.J."/>
            <person name="Galiba G."/>
            <person name="Kalapos B."/>
            <person name="Nelson D.R."/>
            <person name="Li P."/>
            <person name="You F.M."/>
            <person name="Luo M.C."/>
            <person name="Dvorak J."/>
        </authorList>
    </citation>
    <scope>NUCLEOTIDE SEQUENCE [LARGE SCALE GENOMIC DNA]</scope>
    <source>
        <strain evidence="7">cv. AL8/78</strain>
    </source>
</reference>
<evidence type="ECO:0000313" key="8">
    <source>
        <dbReference type="Proteomes" id="UP000015105"/>
    </source>
</evidence>
<keyword evidence="3" id="KW-0732">Signal</keyword>
<dbReference type="GO" id="GO:0016020">
    <property type="term" value="C:membrane"/>
    <property type="evidence" value="ECO:0007669"/>
    <property type="project" value="UniProtKB-SubCell"/>
</dbReference>
<keyword evidence="8" id="KW-1185">Reference proteome</keyword>
<dbReference type="Gramene" id="AET3Gv20220800.1">
    <property type="protein sequence ID" value="AET3Gv20220800.1"/>
    <property type="gene ID" value="AET3Gv20220800"/>
</dbReference>
<comment type="subcellular location">
    <subcellularLocation>
        <location evidence="1">Membrane</location>
        <topology evidence="1">Single-pass type I membrane protein</topology>
    </subcellularLocation>
</comment>